<sequence length="307" mass="32534">MNAWRITAPASSANLGPGFDSIGLALSKYLTIDVTLADEWSFHHQSPVLVGLPSGKKHLIYQVAKLAADRYDVTLPACKVVLYSDIPLARGLGSSAAAIAAGIELVNTVCGLSLTMQEKLLLGTEIEGHPDNICASLLGGMVIGNYHASAEEKLHLIQVPSINLDVVVSIPAYELKTEDARKVLPENIAYGDAIAGSAIANVLIAALMQGDFETAGKMMESDLYHEPYRTQLIPELLDVKAFAKENGAYGSAISGAGPTILTFAAKGHGQSLAEAIRAAFPACQVNFLTIDTKGTHVEVFATNERFS</sequence>
<dbReference type="GO" id="GO:0004413">
    <property type="term" value="F:homoserine kinase activity"/>
    <property type="evidence" value="ECO:0007669"/>
    <property type="project" value="UniProtKB-EC"/>
</dbReference>
<keyword evidence="13" id="KW-0963">Cytoplasm</keyword>
<accession>A0ABT9WQT9</accession>
<organism evidence="16 17">
    <name type="scientific">Bacillus chungangensis</name>
    <dbReference type="NCBI Taxonomy" id="587633"/>
    <lineage>
        <taxon>Bacteria</taxon>
        <taxon>Bacillati</taxon>
        <taxon>Bacillota</taxon>
        <taxon>Bacilli</taxon>
        <taxon>Bacillales</taxon>
        <taxon>Bacillaceae</taxon>
        <taxon>Bacillus</taxon>
    </lineage>
</organism>
<evidence type="ECO:0000256" key="4">
    <source>
        <dbReference type="ARBA" id="ARBA00017858"/>
    </source>
</evidence>
<dbReference type="EMBL" id="JAUSTT010000006">
    <property type="protein sequence ID" value="MDQ0175503.1"/>
    <property type="molecule type" value="Genomic_DNA"/>
</dbReference>
<proteinExistence type="inferred from homology"/>
<evidence type="ECO:0000256" key="1">
    <source>
        <dbReference type="ARBA" id="ARBA00005015"/>
    </source>
</evidence>
<evidence type="ECO:0000256" key="10">
    <source>
        <dbReference type="ARBA" id="ARBA00022840"/>
    </source>
</evidence>
<gene>
    <name evidence="13" type="primary">thrB</name>
    <name evidence="16" type="ORF">J2S08_001337</name>
</gene>
<protein>
    <recommendedName>
        <fullName evidence="4 13">Homoserine kinase</fullName>
        <shortName evidence="13">HK</shortName>
        <shortName evidence="13">HSK</shortName>
        <ecNumber evidence="3 13">2.7.1.39</ecNumber>
    </recommendedName>
</protein>
<keyword evidence="7 13" id="KW-0791">Threonine biosynthesis</keyword>
<keyword evidence="8 13" id="KW-0547">Nucleotide-binding</keyword>
<evidence type="ECO:0000256" key="12">
    <source>
        <dbReference type="ARBA" id="ARBA00049954"/>
    </source>
</evidence>
<comment type="catalytic activity">
    <reaction evidence="11 13">
        <text>L-homoserine + ATP = O-phospho-L-homoserine + ADP + H(+)</text>
        <dbReference type="Rhea" id="RHEA:13985"/>
        <dbReference type="ChEBI" id="CHEBI:15378"/>
        <dbReference type="ChEBI" id="CHEBI:30616"/>
        <dbReference type="ChEBI" id="CHEBI:57476"/>
        <dbReference type="ChEBI" id="CHEBI:57590"/>
        <dbReference type="ChEBI" id="CHEBI:456216"/>
        <dbReference type="EC" id="2.7.1.39"/>
    </reaction>
</comment>
<dbReference type="NCBIfam" id="TIGR00191">
    <property type="entry name" value="thrB"/>
    <property type="match status" value="1"/>
</dbReference>
<keyword evidence="9 13" id="KW-0418">Kinase</keyword>
<evidence type="ECO:0000256" key="11">
    <source>
        <dbReference type="ARBA" id="ARBA00049375"/>
    </source>
</evidence>
<feature type="domain" description="GHMP kinase C-terminal" evidence="15">
    <location>
        <begin position="203"/>
        <end position="281"/>
    </location>
</feature>
<feature type="binding site" evidence="13">
    <location>
        <begin position="87"/>
        <end position="97"/>
    </location>
    <ligand>
        <name>ATP</name>
        <dbReference type="ChEBI" id="CHEBI:30616"/>
    </ligand>
</feature>
<dbReference type="RefSeq" id="WP_307227866.1">
    <property type="nucleotide sequence ID" value="NZ_JAUSTT010000006.1"/>
</dbReference>
<dbReference type="PANTHER" id="PTHR20861:SF1">
    <property type="entry name" value="HOMOSERINE KINASE"/>
    <property type="match status" value="1"/>
</dbReference>
<dbReference type="SUPFAM" id="SSF55060">
    <property type="entry name" value="GHMP Kinase, C-terminal domain"/>
    <property type="match status" value="1"/>
</dbReference>
<evidence type="ECO:0000256" key="9">
    <source>
        <dbReference type="ARBA" id="ARBA00022777"/>
    </source>
</evidence>
<dbReference type="PIRSF" id="PIRSF000676">
    <property type="entry name" value="Homoser_kin"/>
    <property type="match status" value="1"/>
</dbReference>
<dbReference type="InterPro" id="IPR036554">
    <property type="entry name" value="GHMP_kinase_C_sf"/>
</dbReference>
<dbReference type="InterPro" id="IPR020568">
    <property type="entry name" value="Ribosomal_Su5_D2-typ_SF"/>
</dbReference>
<dbReference type="PROSITE" id="PS00627">
    <property type="entry name" value="GHMP_KINASES_ATP"/>
    <property type="match status" value="1"/>
</dbReference>
<comment type="function">
    <text evidence="12 13">Catalyzes the ATP-dependent phosphorylation of L-homoserine to L-homoserine phosphate.</text>
</comment>
<evidence type="ECO:0000256" key="7">
    <source>
        <dbReference type="ARBA" id="ARBA00022697"/>
    </source>
</evidence>
<dbReference type="InterPro" id="IPR014721">
    <property type="entry name" value="Ribsml_uS5_D2-typ_fold_subgr"/>
</dbReference>
<dbReference type="InterPro" id="IPR006204">
    <property type="entry name" value="GHMP_kinase_N_dom"/>
</dbReference>
<evidence type="ECO:0000256" key="5">
    <source>
        <dbReference type="ARBA" id="ARBA00022605"/>
    </source>
</evidence>
<dbReference type="EC" id="2.7.1.39" evidence="3 13"/>
<dbReference type="Pfam" id="PF00288">
    <property type="entry name" value="GHMP_kinases_N"/>
    <property type="match status" value="1"/>
</dbReference>
<reference evidence="16 17" key="1">
    <citation type="submission" date="2023-07" db="EMBL/GenBank/DDBJ databases">
        <title>Genomic Encyclopedia of Type Strains, Phase IV (KMG-IV): sequencing the most valuable type-strain genomes for metagenomic binning, comparative biology and taxonomic classification.</title>
        <authorList>
            <person name="Goeker M."/>
        </authorList>
    </citation>
    <scope>NUCLEOTIDE SEQUENCE [LARGE SCALE GENOMIC DNA]</scope>
    <source>
        <strain evidence="16 17">DSM 23837</strain>
    </source>
</reference>
<comment type="caution">
    <text evidence="16">The sequence shown here is derived from an EMBL/GenBank/DDBJ whole genome shotgun (WGS) entry which is preliminary data.</text>
</comment>
<dbReference type="Gene3D" id="3.30.230.10">
    <property type="match status" value="1"/>
</dbReference>
<dbReference type="Pfam" id="PF08544">
    <property type="entry name" value="GHMP_kinases_C"/>
    <property type="match status" value="1"/>
</dbReference>
<evidence type="ECO:0000256" key="8">
    <source>
        <dbReference type="ARBA" id="ARBA00022741"/>
    </source>
</evidence>
<dbReference type="SUPFAM" id="SSF54211">
    <property type="entry name" value="Ribosomal protein S5 domain 2-like"/>
    <property type="match status" value="1"/>
</dbReference>
<dbReference type="InterPro" id="IPR013750">
    <property type="entry name" value="GHMP_kinase_C_dom"/>
</dbReference>
<evidence type="ECO:0000256" key="13">
    <source>
        <dbReference type="HAMAP-Rule" id="MF_00384"/>
    </source>
</evidence>
<dbReference type="PANTHER" id="PTHR20861">
    <property type="entry name" value="HOMOSERINE/4-DIPHOSPHOCYTIDYL-2-C-METHYL-D-ERYTHRITOL KINASE"/>
    <property type="match status" value="1"/>
</dbReference>
<keyword evidence="5 13" id="KW-0028">Amino-acid biosynthesis</keyword>
<keyword evidence="10 13" id="KW-0067">ATP-binding</keyword>
<evidence type="ECO:0000259" key="14">
    <source>
        <dbReference type="Pfam" id="PF00288"/>
    </source>
</evidence>
<evidence type="ECO:0000313" key="16">
    <source>
        <dbReference type="EMBL" id="MDQ0175503.1"/>
    </source>
</evidence>
<evidence type="ECO:0000256" key="3">
    <source>
        <dbReference type="ARBA" id="ARBA00012078"/>
    </source>
</evidence>
<dbReference type="HAMAP" id="MF_00384">
    <property type="entry name" value="Homoser_kinase"/>
    <property type="match status" value="1"/>
</dbReference>
<comment type="pathway">
    <text evidence="1 13">Amino-acid biosynthesis; L-threonine biosynthesis; L-threonine from L-aspartate: step 4/5.</text>
</comment>
<evidence type="ECO:0000259" key="15">
    <source>
        <dbReference type="Pfam" id="PF08544"/>
    </source>
</evidence>
<dbReference type="InterPro" id="IPR006203">
    <property type="entry name" value="GHMP_knse_ATP-bd_CS"/>
</dbReference>
<evidence type="ECO:0000256" key="6">
    <source>
        <dbReference type="ARBA" id="ARBA00022679"/>
    </source>
</evidence>
<comment type="subcellular location">
    <subcellularLocation>
        <location evidence="13">Cytoplasm</location>
    </subcellularLocation>
</comment>
<dbReference type="PRINTS" id="PR00958">
    <property type="entry name" value="HOMSERKINASE"/>
</dbReference>
<evidence type="ECO:0000256" key="2">
    <source>
        <dbReference type="ARBA" id="ARBA00007370"/>
    </source>
</evidence>
<dbReference type="InterPro" id="IPR000870">
    <property type="entry name" value="Homoserine_kinase"/>
</dbReference>
<evidence type="ECO:0000313" key="17">
    <source>
        <dbReference type="Proteomes" id="UP001223586"/>
    </source>
</evidence>
<comment type="similarity">
    <text evidence="2 13">Belongs to the GHMP kinase family. Homoserine kinase subfamily.</text>
</comment>
<name>A0ABT9WQT9_9BACI</name>
<dbReference type="Proteomes" id="UP001223586">
    <property type="component" value="Unassembled WGS sequence"/>
</dbReference>
<keyword evidence="6 13" id="KW-0808">Transferase</keyword>
<keyword evidence="17" id="KW-1185">Reference proteome</keyword>
<feature type="domain" description="GHMP kinase N-terminal" evidence="14">
    <location>
        <begin position="59"/>
        <end position="140"/>
    </location>
</feature>
<dbReference type="Gene3D" id="3.30.70.890">
    <property type="entry name" value="GHMP kinase, C-terminal domain"/>
    <property type="match status" value="1"/>
</dbReference>